<organism evidence="3 4">
    <name type="scientific">Pelolinea submarina</name>
    <dbReference type="NCBI Taxonomy" id="913107"/>
    <lineage>
        <taxon>Bacteria</taxon>
        <taxon>Bacillati</taxon>
        <taxon>Chloroflexota</taxon>
        <taxon>Anaerolineae</taxon>
        <taxon>Anaerolineales</taxon>
        <taxon>Anaerolineaceae</taxon>
        <taxon>Pelolinea</taxon>
    </lineage>
</organism>
<gene>
    <name evidence="3" type="ORF">DFR64_1240</name>
</gene>
<dbReference type="SUPFAM" id="SSF109604">
    <property type="entry name" value="HD-domain/PDEase-like"/>
    <property type="match status" value="1"/>
</dbReference>
<dbReference type="InterPro" id="IPR048950">
    <property type="entry name" value="Ppx_GppA_C"/>
</dbReference>
<dbReference type="OrthoDB" id="9793035at2"/>
<evidence type="ECO:0000313" key="3">
    <source>
        <dbReference type="EMBL" id="REG11362.1"/>
    </source>
</evidence>
<feature type="domain" description="Ppx/GppA phosphatase C-terminal" evidence="2">
    <location>
        <begin position="19"/>
        <end position="165"/>
    </location>
</feature>
<proteinExistence type="inferred from homology"/>
<dbReference type="PANTHER" id="PTHR30005:SF0">
    <property type="entry name" value="RETROGRADE REGULATION PROTEIN 2"/>
    <property type="match status" value="1"/>
</dbReference>
<dbReference type="InterPro" id="IPR050273">
    <property type="entry name" value="GppA/Ppx_hydrolase"/>
</dbReference>
<comment type="caution">
    <text evidence="3">The sequence shown here is derived from an EMBL/GenBank/DDBJ whole genome shotgun (WGS) entry which is preliminary data.</text>
</comment>
<dbReference type="InterPro" id="IPR003607">
    <property type="entry name" value="HD/PDEase_dom"/>
</dbReference>
<evidence type="ECO:0000313" key="4">
    <source>
        <dbReference type="Proteomes" id="UP000256388"/>
    </source>
</evidence>
<evidence type="ECO:0000259" key="2">
    <source>
        <dbReference type="Pfam" id="PF21447"/>
    </source>
</evidence>
<evidence type="ECO:0000256" key="1">
    <source>
        <dbReference type="ARBA" id="ARBA00007125"/>
    </source>
</evidence>
<protein>
    <submittedName>
        <fullName evidence="3">HD domain-containing protein</fullName>
    </submittedName>
</protein>
<keyword evidence="4" id="KW-1185">Reference proteome</keyword>
<dbReference type="Gene3D" id="1.10.3210.10">
    <property type="entry name" value="Hypothetical protein af1432"/>
    <property type="match status" value="1"/>
</dbReference>
<dbReference type="AlphaFoldDB" id="A0A347ZRZ2"/>
<dbReference type="Proteomes" id="UP000256388">
    <property type="component" value="Unassembled WGS sequence"/>
</dbReference>
<name>A0A347ZRZ2_9CHLR</name>
<dbReference type="RefSeq" id="WP_116224493.1">
    <property type="nucleotide sequence ID" value="NZ_AP018437.1"/>
</dbReference>
<dbReference type="CDD" id="cd00077">
    <property type="entry name" value="HDc"/>
    <property type="match status" value="1"/>
</dbReference>
<dbReference type="PANTHER" id="PTHR30005">
    <property type="entry name" value="EXOPOLYPHOSPHATASE"/>
    <property type="match status" value="1"/>
</dbReference>
<dbReference type="EMBL" id="QUMS01000001">
    <property type="protein sequence ID" value="REG11362.1"/>
    <property type="molecule type" value="Genomic_DNA"/>
</dbReference>
<dbReference type="Pfam" id="PF21447">
    <property type="entry name" value="Ppx-GppA_III"/>
    <property type="match status" value="1"/>
</dbReference>
<sequence>MTKKAFSRDLNNEEKVELKAVLKVAKQCNYESKHTRHVTQLALELFDDLADLHQMGPHDRYYLLCAALLHDIGVHTEGPHGHHKTALNIILSTPLLKFSQKDRLIIGSIARYHRRALPSRNHDHFRALNPDERKTVCKLAGILRVADGLDYSHRSRISHTHTAFTDKKILCTCYVRKEPVKKEIGSAEKKSDLLAETFNRKISFKTLKGEEFIGWS</sequence>
<reference evidence="3 4" key="1">
    <citation type="submission" date="2018-08" db="EMBL/GenBank/DDBJ databases">
        <title>Genomic Encyclopedia of Type Strains, Phase IV (KMG-IV): sequencing the most valuable type-strain genomes for metagenomic binning, comparative biology and taxonomic classification.</title>
        <authorList>
            <person name="Goeker M."/>
        </authorList>
    </citation>
    <scope>NUCLEOTIDE SEQUENCE [LARGE SCALE GENOMIC DNA]</scope>
    <source>
        <strain evidence="3 4">DSM 23923</strain>
    </source>
</reference>
<comment type="similarity">
    <text evidence="1">Belongs to the GppA/Ppx family.</text>
</comment>
<dbReference type="GO" id="GO:0016462">
    <property type="term" value="F:pyrophosphatase activity"/>
    <property type="evidence" value="ECO:0007669"/>
    <property type="project" value="TreeGrafter"/>
</dbReference>
<accession>A0A347ZRZ2</accession>